<keyword evidence="1" id="KW-0479">Metal-binding</keyword>
<evidence type="ECO:0000256" key="4">
    <source>
        <dbReference type="PROSITE-ProRule" id="PRU00175"/>
    </source>
</evidence>
<feature type="compositionally biased region" description="Low complexity" evidence="5">
    <location>
        <begin position="596"/>
        <end position="608"/>
    </location>
</feature>
<name>A0AA40BDA9_9PEZI</name>
<dbReference type="PROSITE" id="PS00518">
    <property type="entry name" value="ZF_RING_1"/>
    <property type="match status" value="1"/>
</dbReference>
<keyword evidence="8" id="KW-1185">Reference proteome</keyword>
<feature type="compositionally biased region" description="Low complexity" evidence="5">
    <location>
        <begin position="617"/>
        <end position="648"/>
    </location>
</feature>
<evidence type="ECO:0000256" key="1">
    <source>
        <dbReference type="ARBA" id="ARBA00022723"/>
    </source>
</evidence>
<feature type="compositionally biased region" description="Pro residues" evidence="5">
    <location>
        <begin position="37"/>
        <end position="52"/>
    </location>
</feature>
<feature type="region of interest" description="Disordered" evidence="5">
    <location>
        <begin position="596"/>
        <end position="866"/>
    </location>
</feature>
<evidence type="ECO:0000256" key="3">
    <source>
        <dbReference type="ARBA" id="ARBA00022833"/>
    </source>
</evidence>
<dbReference type="SUPFAM" id="SSF57850">
    <property type="entry name" value="RING/U-box"/>
    <property type="match status" value="1"/>
</dbReference>
<evidence type="ECO:0000256" key="2">
    <source>
        <dbReference type="ARBA" id="ARBA00022771"/>
    </source>
</evidence>
<dbReference type="PROSITE" id="PS50089">
    <property type="entry name" value="ZF_RING_2"/>
    <property type="match status" value="1"/>
</dbReference>
<gene>
    <name evidence="7" type="ORF">B0H67DRAFT_655359</name>
</gene>
<feature type="compositionally biased region" description="Polar residues" evidence="5">
    <location>
        <begin position="649"/>
        <end position="661"/>
    </location>
</feature>
<dbReference type="AlphaFoldDB" id="A0AA40BDA9"/>
<feature type="compositionally biased region" description="Low complexity" evidence="5">
    <location>
        <begin position="816"/>
        <end position="837"/>
    </location>
</feature>
<organism evidence="7 8">
    <name type="scientific">Lasiosphaeris hirsuta</name>
    <dbReference type="NCBI Taxonomy" id="260670"/>
    <lineage>
        <taxon>Eukaryota</taxon>
        <taxon>Fungi</taxon>
        <taxon>Dikarya</taxon>
        <taxon>Ascomycota</taxon>
        <taxon>Pezizomycotina</taxon>
        <taxon>Sordariomycetes</taxon>
        <taxon>Sordariomycetidae</taxon>
        <taxon>Sordariales</taxon>
        <taxon>Lasiosphaeriaceae</taxon>
        <taxon>Lasiosphaeris</taxon>
    </lineage>
</organism>
<dbReference type="Proteomes" id="UP001172102">
    <property type="component" value="Unassembled WGS sequence"/>
</dbReference>
<accession>A0AA40BDA9</accession>
<dbReference type="InterPro" id="IPR017907">
    <property type="entry name" value="Znf_RING_CS"/>
</dbReference>
<feature type="compositionally biased region" description="Low complexity" evidence="5">
    <location>
        <begin position="662"/>
        <end position="679"/>
    </location>
</feature>
<feature type="compositionally biased region" description="Polar residues" evidence="5">
    <location>
        <begin position="743"/>
        <end position="815"/>
    </location>
</feature>
<proteinExistence type="predicted"/>
<evidence type="ECO:0000313" key="7">
    <source>
        <dbReference type="EMBL" id="KAK0732099.1"/>
    </source>
</evidence>
<evidence type="ECO:0000313" key="8">
    <source>
        <dbReference type="Proteomes" id="UP001172102"/>
    </source>
</evidence>
<dbReference type="EMBL" id="JAUKUA010000001">
    <property type="protein sequence ID" value="KAK0732099.1"/>
    <property type="molecule type" value="Genomic_DNA"/>
</dbReference>
<dbReference type="GO" id="GO:0008270">
    <property type="term" value="F:zinc ion binding"/>
    <property type="evidence" value="ECO:0007669"/>
    <property type="project" value="UniProtKB-KW"/>
</dbReference>
<keyword evidence="3" id="KW-0862">Zinc</keyword>
<comment type="caution">
    <text evidence="7">The sequence shown here is derived from an EMBL/GenBank/DDBJ whole genome shotgun (WGS) entry which is preliminary data.</text>
</comment>
<reference evidence="7" key="1">
    <citation type="submission" date="2023-06" db="EMBL/GenBank/DDBJ databases">
        <title>Genome-scale phylogeny and comparative genomics of the fungal order Sordariales.</title>
        <authorList>
            <consortium name="Lawrence Berkeley National Laboratory"/>
            <person name="Hensen N."/>
            <person name="Bonometti L."/>
            <person name="Westerberg I."/>
            <person name="Brannstrom I.O."/>
            <person name="Guillou S."/>
            <person name="Cros-Aarteil S."/>
            <person name="Calhoun S."/>
            <person name="Haridas S."/>
            <person name="Kuo A."/>
            <person name="Mondo S."/>
            <person name="Pangilinan J."/>
            <person name="Riley R."/>
            <person name="Labutti K."/>
            <person name="Andreopoulos B."/>
            <person name="Lipzen A."/>
            <person name="Chen C."/>
            <person name="Yanf M."/>
            <person name="Daum C."/>
            <person name="Ng V."/>
            <person name="Clum A."/>
            <person name="Steindorff A."/>
            <person name="Ohm R."/>
            <person name="Martin F."/>
            <person name="Silar P."/>
            <person name="Natvig D."/>
            <person name="Lalanne C."/>
            <person name="Gautier V."/>
            <person name="Ament-Velasquez S.L."/>
            <person name="Kruys A."/>
            <person name="Hutchinson M.I."/>
            <person name="Powell A.J."/>
            <person name="Barry K."/>
            <person name="Miller A.N."/>
            <person name="Grigoriev I.V."/>
            <person name="Debuchy R."/>
            <person name="Gladieux P."/>
            <person name="Thoren M.H."/>
            <person name="Johannesson H."/>
        </authorList>
    </citation>
    <scope>NUCLEOTIDE SEQUENCE</scope>
    <source>
        <strain evidence="7">SMH4607-1</strain>
    </source>
</reference>
<evidence type="ECO:0000259" key="6">
    <source>
        <dbReference type="PROSITE" id="PS50089"/>
    </source>
</evidence>
<keyword evidence="2 4" id="KW-0863">Zinc-finger</keyword>
<feature type="region of interest" description="Disordered" evidence="5">
    <location>
        <begin position="1"/>
        <end position="60"/>
    </location>
</feature>
<evidence type="ECO:0000256" key="5">
    <source>
        <dbReference type="SAM" id="MobiDB-lite"/>
    </source>
</evidence>
<protein>
    <recommendedName>
        <fullName evidence="6">RING-type domain-containing protein</fullName>
    </recommendedName>
</protein>
<dbReference type="InterPro" id="IPR001841">
    <property type="entry name" value="Znf_RING"/>
</dbReference>
<feature type="domain" description="RING-type" evidence="6">
    <location>
        <begin position="983"/>
        <end position="1028"/>
    </location>
</feature>
<sequence length="1094" mass="118465">MRKLVKKFKGDKGPTRPVPEPRPWPNHDVVDPKYFVPNPPNPWPAPPPPPGPINKGLAPEGDVGTFSGLGSWIESFKPDPAARGVVEVAAQPVHGQTAAVHEVLSLEEGWPPEFMIRLTLDNLKKPSSQSRFTVLIIGPWFMTLQLVNQLLAKHGYLELSSAKHGIWASRNWNGDEALPTDLEIPVIDGPSRYDPGPGEGPLMSKTEQFGAFVDNLRRLRVRCHEGKVIATSFPGELEISFNRTLRLPEDGKTHNQPVRLGGVTVNSMAGLAKKLEASGNASLVDMARKGGVFFPLYQREAMFLSFKARRDAFAVRVFVGGVNAVSGLPWNAHPGHKVAAQDYLSVPPQRYLDGVCVAKDVVKQFVAMPLGSGYSVEKQVTGKETVGGMQLEIIPGYRWAVHVPASEHAGPQSGPYFPGLEQTPQRLGVKMVVLSEHPSAVSSSGKQGYGTDSEDWLVANGRRPIYMRHLYQSQLQHPQQPPYQQTARPTDFHPGLNVRMTAVYRLQLTLMFLDSTSMNQNRRETVEWAPWWTLDECFTEHRRADSQATGKPLGELELYHAGARLLGGSSTLQEQGVVDGDHITAQQPVPPYYGYPGQLPYSYGGPSSHSNTAPYPQSQQAIGQQQGYEPYQPAQQPQYQAQEPVYQQHSAASEVPSSYMQSPASPAATTSIPPYQQAPDYPPPPQQSTPQESWGSKLQHAGKALLRRPVPHEAAPPPPRMSVQPSAYPAGIPPQVWEARYPQAQSEPAASSPTVSGASPGYQDTWSSAPSMSDATSPAQSHQQYGYSPVQSQQQQYTPSPVQSYQQQDSSPAPNYQQQYTYSPPQSQQQSAYSPAPNYQQQYTSPPARMSATTPPPQPQTKPQDQTGWAMGIAAGAKMHQAIHADPFPASAWCTRRATVVSVQILNSVAYEALTGMLAPATPITAEMYVAQGLPFLAAYDEKGVGTDGAANLAGIKGVGDIDADGGPVGLGVSAAGGGKVGCTCCGKMLCDSILRPCNHAFCASCIRGYMTYGNGPGAWITICRICNTRATKLIGFSAPMALPGEDVVDLSDAKIITTKPLQGAVEFHSIHELSAVPYDSGTGGYHIPYEMQG</sequence>